<accession>A0A4R7RLS3</accession>
<dbReference type="InterPro" id="IPR014555">
    <property type="entry name" value="RecF-like"/>
</dbReference>
<dbReference type="Gene3D" id="3.40.50.300">
    <property type="entry name" value="P-loop containing nucleotide triphosphate hydrolases"/>
    <property type="match status" value="2"/>
</dbReference>
<evidence type="ECO:0000259" key="1">
    <source>
        <dbReference type="Pfam" id="PF13304"/>
    </source>
</evidence>
<dbReference type="Pfam" id="PF13304">
    <property type="entry name" value="AAA_21"/>
    <property type="match status" value="2"/>
</dbReference>
<dbReference type="GO" id="GO:0005524">
    <property type="term" value="F:ATP binding"/>
    <property type="evidence" value="ECO:0007669"/>
    <property type="project" value="InterPro"/>
</dbReference>
<dbReference type="InterPro" id="IPR003959">
    <property type="entry name" value="ATPase_AAA_core"/>
</dbReference>
<dbReference type="SUPFAM" id="SSF52540">
    <property type="entry name" value="P-loop containing nucleoside triphosphate hydrolases"/>
    <property type="match status" value="1"/>
</dbReference>
<sequence>MRKLNVLIGPNGSGKSNLLEVINLFREAPSPRRSIAGPIMDNGGIDEWMWKGDWNLDDAPPPASVSWVVSKPNGSGVLHEMQFYASNHMLRMANERIESIQSVDQSNSPWWFYRMNVSKKPFVAHFHDSTGPDGFDVIRTIPHDELNSSASILAQIRDPGRYKVFEYLEKLYSGIQMYRDWCFGPQSGIRSPSRGDGRIDVLSRAGENLALMVADMPSAVEARVILELQTLYEDVQGIKARPVAGGNLQLFLTELGEREIPASRLSDGTLRYLALLIILLDAKPPPLIVIEEPELGLHPDVIPQIAKLLKEASERTQLVVTTHSRMLVDALGDDPESVIVCEKHNGESVFERLNAERMAVWLEKYSLGDLWSKGELGGNRW</sequence>
<comment type="caution">
    <text evidence="2">The sequence shown here is derived from an EMBL/GenBank/DDBJ whole genome shotgun (WGS) entry which is preliminary data.</text>
</comment>
<dbReference type="InterPro" id="IPR027417">
    <property type="entry name" value="P-loop_NTPase"/>
</dbReference>
<name>A0A4R7RLS3_9BACT</name>
<dbReference type="PANTHER" id="PTHR32182">
    <property type="entry name" value="DNA REPLICATION AND REPAIR PROTEIN RECF"/>
    <property type="match status" value="1"/>
</dbReference>
<dbReference type="GO" id="GO:0006302">
    <property type="term" value="P:double-strand break repair"/>
    <property type="evidence" value="ECO:0007669"/>
    <property type="project" value="TreeGrafter"/>
</dbReference>
<feature type="domain" description="ATPase AAA-type core" evidence="1">
    <location>
        <begin position="4"/>
        <end position="62"/>
    </location>
</feature>
<dbReference type="Proteomes" id="UP000295662">
    <property type="component" value="Unassembled WGS sequence"/>
</dbReference>
<proteinExistence type="predicted"/>
<evidence type="ECO:0000313" key="3">
    <source>
        <dbReference type="Proteomes" id="UP000295662"/>
    </source>
</evidence>
<dbReference type="PIRSF" id="PIRSF029347">
    <property type="entry name" value="RecF"/>
    <property type="match status" value="1"/>
</dbReference>
<reference evidence="2 3" key="1">
    <citation type="submission" date="2019-03" db="EMBL/GenBank/DDBJ databases">
        <title>Genomic Encyclopedia of Archaeal and Bacterial Type Strains, Phase II (KMG-II): from individual species to whole genera.</title>
        <authorList>
            <person name="Goeker M."/>
        </authorList>
    </citation>
    <scope>NUCLEOTIDE SEQUENCE [LARGE SCALE GENOMIC DNA]</scope>
    <source>
        <strain evidence="2 3">ATCC 25309</strain>
    </source>
</reference>
<dbReference type="PANTHER" id="PTHR32182:SF25">
    <property type="entry name" value="SLR1056 PROTEIN"/>
    <property type="match status" value="1"/>
</dbReference>
<dbReference type="GO" id="GO:0016887">
    <property type="term" value="F:ATP hydrolysis activity"/>
    <property type="evidence" value="ECO:0007669"/>
    <property type="project" value="InterPro"/>
</dbReference>
<gene>
    <name evidence="2" type="ORF">EI77_04066</name>
</gene>
<organism evidence="2 3">
    <name type="scientific">Prosthecobacter fusiformis</name>
    <dbReference type="NCBI Taxonomy" id="48464"/>
    <lineage>
        <taxon>Bacteria</taxon>
        <taxon>Pseudomonadati</taxon>
        <taxon>Verrucomicrobiota</taxon>
        <taxon>Verrucomicrobiia</taxon>
        <taxon>Verrucomicrobiales</taxon>
        <taxon>Verrucomicrobiaceae</taxon>
        <taxon>Prosthecobacter</taxon>
    </lineage>
</organism>
<protein>
    <submittedName>
        <fullName evidence="2">Putative ATPase</fullName>
    </submittedName>
</protein>
<dbReference type="AlphaFoldDB" id="A0A4R7RLS3"/>
<dbReference type="EMBL" id="SOCA01000010">
    <property type="protein sequence ID" value="TDU64615.1"/>
    <property type="molecule type" value="Genomic_DNA"/>
</dbReference>
<keyword evidence="3" id="KW-1185">Reference proteome</keyword>
<dbReference type="GO" id="GO:0000731">
    <property type="term" value="P:DNA synthesis involved in DNA repair"/>
    <property type="evidence" value="ECO:0007669"/>
    <property type="project" value="TreeGrafter"/>
</dbReference>
<evidence type="ECO:0000313" key="2">
    <source>
        <dbReference type="EMBL" id="TDU64615.1"/>
    </source>
</evidence>
<feature type="domain" description="ATPase AAA-type core" evidence="1">
    <location>
        <begin position="252"/>
        <end position="328"/>
    </location>
</feature>